<organism evidence="1 2">
    <name type="scientific">Anaplasma phagocytophilum</name>
    <name type="common">Ehrlichia phagocytophila</name>
    <dbReference type="NCBI Taxonomy" id="948"/>
    <lineage>
        <taxon>Bacteria</taxon>
        <taxon>Pseudomonadati</taxon>
        <taxon>Pseudomonadota</taxon>
        <taxon>Alphaproteobacteria</taxon>
        <taxon>Rickettsiales</taxon>
        <taxon>Anaplasmataceae</taxon>
        <taxon>Anaplasma</taxon>
        <taxon>phagocytophilum group</taxon>
    </lineage>
</organism>
<gene>
    <name evidence="1" type="primary">p44</name>
    <name evidence="1" type="ORF">ANAPHAGO_00873</name>
</gene>
<dbReference type="AlphaFoldDB" id="A0A098GJB4"/>
<protein>
    <submittedName>
        <fullName evidence="1">p44 outermembrane protein, silent</fullName>
    </submittedName>
</protein>
<evidence type="ECO:0000313" key="2">
    <source>
        <dbReference type="Proteomes" id="UP000055047"/>
    </source>
</evidence>
<dbReference type="Proteomes" id="UP000055047">
    <property type="component" value="Unassembled WGS sequence"/>
</dbReference>
<dbReference type="EMBL" id="CCXQ01000066">
    <property type="protein sequence ID" value="CEH11084.1"/>
    <property type="molecule type" value="Genomic_DNA"/>
</dbReference>
<name>A0A098GJB4_ANAPH</name>
<proteinExistence type="predicted"/>
<reference evidence="1 2" key="1">
    <citation type="submission" date="2014-09" db="EMBL/GenBank/DDBJ databases">
        <authorList>
            <person name="Loux Valentin"/>
            <person name="Dugat Thibaut"/>
        </authorList>
    </citation>
    <scope>NUCLEOTIDE SEQUENCE [LARGE SCALE GENOMIC DNA]</scope>
    <source>
        <strain evidence="1 2">BOV-10_179</strain>
    </source>
</reference>
<sequence>MMLLLDRLITLPLLLLRPLETTLFNLLKRLRFLPKISVVRFVRRVTLARISIKRMQAQKLGINAGWGTAAERPVRLNSEVLELRC</sequence>
<evidence type="ECO:0000313" key="1">
    <source>
        <dbReference type="EMBL" id="CEH11084.1"/>
    </source>
</evidence>
<accession>A0A098GJB4</accession>